<name>A0ABD0MAH3_9CAEN</name>
<reference evidence="1 2" key="1">
    <citation type="journal article" date="2023" name="Sci. Data">
        <title>Genome assembly of the Korean intertidal mud-creeper Batillaria attramentaria.</title>
        <authorList>
            <person name="Patra A.K."/>
            <person name="Ho P.T."/>
            <person name="Jun S."/>
            <person name="Lee S.J."/>
            <person name="Kim Y."/>
            <person name="Won Y.J."/>
        </authorList>
    </citation>
    <scope>NUCLEOTIDE SEQUENCE [LARGE SCALE GENOMIC DNA]</scope>
    <source>
        <strain evidence="1">Wonlab-2016</strain>
    </source>
</reference>
<evidence type="ECO:0000313" key="1">
    <source>
        <dbReference type="EMBL" id="KAK7508425.1"/>
    </source>
</evidence>
<organism evidence="1 2">
    <name type="scientific">Batillaria attramentaria</name>
    <dbReference type="NCBI Taxonomy" id="370345"/>
    <lineage>
        <taxon>Eukaryota</taxon>
        <taxon>Metazoa</taxon>
        <taxon>Spiralia</taxon>
        <taxon>Lophotrochozoa</taxon>
        <taxon>Mollusca</taxon>
        <taxon>Gastropoda</taxon>
        <taxon>Caenogastropoda</taxon>
        <taxon>Sorbeoconcha</taxon>
        <taxon>Cerithioidea</taxon>
        <taxon>Batillariidae</taxon>
        <taxon>Batillaria</taxon>
    </lineage>
</organism>
<accession>A0ABD0MAH3</accession>
<comment type="caution">
    <text evidence="1">The sequence shown here is derived from an EMBL/GenBank/DDBJ whole genome shotgun (WGS) entry which is preliminary data.</text>
</comment>
<dbReference type="AlphaFoldDB" id="A0ABD0MAH3"/>
<proteinExistence type="predicted"/>
<keyword evidence="2" id="KW-1185">Reference proteome</keyword>
<dbReference type="Proteomes" id="UP001519460">
    <property type="component" value="Unassembled WGS sequence"/>
</dbReference>
<dbReference type="EMBL" id="JACVVK020000002">
    <property type="protein sequence ID" value="KAK7508425.1"/>
    <property type="molecule type" value="Genomic_DNA"/>
</dbReference>
<protein>
    <submittedName>
        <fullName evidence="1">Uncharacterized protein</fullName>
    </submittedName>
</protein>
<evidence type="ECO:0000313" key="2">
    <source>
        <dbReference type="Proteomes" id="UP001519460"/>
    </source>
</evidence>
<gene>
    <name evidence="1" type="ORF">BaRGS_00000664</name>
</gene>
<sequence length="167" mass="18728">MCFRRVSLCPCGYLPFRATKREVASRRAACWACDGGRGFMRGFPTALIGALRFSRTLRAHVGSPTVPHSRTCRSYGKVQDPIRKLQTRQASVMACGLEERSELSTSLTRYLQGTSTDIEHHRLSHKQLEMHKASDHESWTEGTPLVGEKDKSTTLCSMCTGQTHKKQ</sequence>